<comment type="similarity">
    <text evidence="1">Belongs to the glycosyl hydrolase 63 family.</text>
</comment>
<feature type="domain" description="Mannosylglycerate hydrolase MGH1-like glycoside hydrolase" evidence="4">
    <location>
        <begin position="41"/>
        <end position="281"/>
    </location>
</feature>
<evidence type="ECO:0000313" key="6">
    <source>
        <dbReference type="Proteomes" id="UP000294299"/>
    </source>
</evidence>
<feature type="domain" description="Mannosylglycerate hydrolase MGH1-like glycoside hydrolase" evidence="4">
    <location>
        <begin position="328"/>
        <end position="466"/>
    </location>
</feature>
<evidence type="ECO:0000259" key="4">
    <source>
        <dbReference type="Pfam" id="PF22422"/>
    </source>
</evidence>
<sequence length="485" mass="56476">MTTTTTTNNNTTDLKKLLQDCEEVLNHNWNGSFTIPSDTLYPHQWSWDAAFIAIGNSYANTERAIKELEFLFDAQWKNGMVPHIVFNEKEKTYFPAADFYEITRSPNAPTNIGTSGMTQPPVHAISCYYIYKNAKDQNSKTAAMDFLEKIFPKLMKFHRYLLTDRDPEQSGLVTILHPWESGEDDSPIWDEPLSRISFEKTDLPKFERLDIIAVEGAADTIPSDEEYNKFIYLIELMKKYNYDEKIMNEKMPFKIKDLLFSSILYVANHYLLKIIEILAENHNQDPDKKNKSDNYENSKKEILQWLGRTERNYYRYFLPPHNLKVGESELSLFLDYDLVANQWIKSKTVSSLIPIFTGLLLPEEADTMVKWLKHSYHCGPGKYCHEPVLPSTGPLAEYFSPLTYWRGPVWINMNWMFWLGLLRYGYDKEAEVIRQAIFELVQKNGIREYYDPYTGKGLGGKKFSWTAALVIDMIHNSQPINQEIS</sequence>
<dbReference type="Pfam" id="PF22422">
    <property type="entry name" value="MGH1-like_GH"/>
    <property type="match status" value="2"/>
</dbReference>
<dbReference type="GO" id="GO:0009311">
    <property type="term" value="P:oligosaccharide metabolic process"/>
    <property type="evidence" value="ECO:0007669"/>
    <property type="project" value="InterPro"/>
</dbReference>
<evidence type="ECO:0000256" key="2">
    <source>
        <dbReference type="ARBA" id="ARBA00022801"/>
    </source>
</evidence>
<name>A0A484IDS0_9ARCH</name>
<accession>A0A484IDS0</accession>
<evidence type="ECO:0000256" key="3">
    <source>
        <dbReference type="ARBA" id="ARBA00023295"/>
    </source>
</evidence>
<dbReference type="InterPro" id="IPR004888">
    <property type="entry name" value="Glycoside_hydrolase_63"/>
</dbReference>
<dbReference type="PANTHER" id="PTHR10412">
    <property type="entry name" value="MANNOSYL-OLIGOSACCHARIDE GLUCOSIDASE"/>
    <property type="match status" value="1"/>
</dbReference>
<dbReference type="GO" id="GO:0006487">
    <property type="term" value="P:protein N-linked glycosylation"/>
    <property type="evidence" value="ECO:0007669"/>
    <property type="project" value="TreeGrafter"/>
</dbReference>
<dbReference type="GeneID" id="39421739"/>
<dbReference type="AlphaFoldDB" id="A0A484IDS0"/>
<dbReference type="InterPro" id="IPR008928">
    <property type="entry name" value="6-hairpin_glycosidase_sf"/>
</dbReference>
<dbReference type="InterPro" id="IPR054491">
    <property type="entry name" value="MGH1-like_GH"/>
</dbReference>
<dbReference type="Gene3D" id="1.50.10.10">
    <property type="match status" value="1"/>
</dbReference>
<reference evidence="5 6" key="1">
    <citation type="submission" date="2019-02" db="EMBL/GenBank/DDBJ databases">
        <authorList>
            <person name="Lehtovirta-Morley E L."/>
        </authorList>
    </citation>
    <scope>NUCLEOTIDE SEQUENCE [LARGE SCALE GENOMIC DNA]</scope>
    <source>
        <strain evidence="5">NFRAN1</strain>
    </source>
</reference>
<dbReference type="KEGG" id="nfn:NFRAN_2575"/>
<dbReference type="RefSeq" id="WP_134484970.1">
    <property type="nucleotide sequence ID" value="NZ_LR216287.1"/>
</dbReference>
<dbReference type="EMBL" id="LR216287">
    <property type="protein sequence ID" value="VFJ14897.1"/>
    <property type="molecule type" value="Genomic_DNA"/>
</dbReference>
<evidence type="ECO:0000256" key="1">
    <source>
        <dbReference type="ARBA" id="ARBA00010833"/>
    </source>
</evidence>
<organism evidence="5 6">
    <name type="scientific">Candidatus Nitrosocosmicus franklandianus</name>
    <dbReference type="NCBI Taxonomy" id="1798806"/>
    <lineage>
        <taxon>Archaea</taxon>
        <taxon>Nitrososphaerota</taxon>
        <taxon>Nitrososphaeria</taxon>
        <taxon>Nitrososphaerales</taxon>
        <taxon>Nitrososphaeraceae</taxon>
        <taxon>Candidatus Nitrosocosmicus</taxon>
    </lineage>
</organism>
<dbReference type="Proteomes" id="UP000294299">
    <property type="component" value="Chromosome NFRAN"/>
</dbReference>
<keyword evidence="6" id="KW-1185">Reference proteome</keyword>
<dbReference type="OrthoDB" id="8679at2157"/>
<dbReference type="SUPFAM" id="SSF48208">
    <property type="entry name" value="Six-hairpin glycosidases"/>
    <property type="match status" value="1"/>
</dbReference>
<dbReference type="InterPro" id="IPR012341">
    <property type="entry name" value="6hp_glycosidase-like_sf"/>
</dbReference>
<keyword evidence="2" id="KW-0378">Hydrolase</keyword>
<dbReference type="GO" id="GO:0004573">
    <property type="term" value="F:Glc3Man9GlcNAc2 oligosaccharide glucosidase activity"/>
    <property type="evidence" value="ECO:0007669"/>
    <property type="project" value="InterPro"/>
</dbReference>
<keyword evidence="3" id="KW-0326">Glycosidase</keyword>
<gene>
    <name evidence="5" type="ORF">NFRAN_2575</name>
</gene>
<evidence type="ECO:0000313" key="5">
    <source>
        <dbReference type="EMBL" id="VFJ14897.1"/>
    </source>
</evidence>
<dbReference type="PANTHER" id="PTHR10412:SF11">
    <property type="entry name" value="MANNOSYL-OLIGOSACCHARIDE GLUCOSIDASE"/>
    <property type="match status" value="1"/>
</dbReference>
<proteinExistence type="inferred from homology"/>
<protein>
    <recommendedName>
        <fullName evidence="4">Mannosylglycerate hydrolase MGH1-like glycoside hydrolase domain-containing protein</fullName>
    </recommendedName>
</protein>